<feature type="transmembrane region" description="Helical" evidence="11">
    <location>
        <begin position="101"/>
        <end position="121"/>
    </location>
</feature>
<keyword evidence="5 11" id="KW-1133">Transmembrane helix</keyword>
<evidence type="ECO:0000256" key="2">
    <source>
        <dbReference type="ARBA" id="ARBA00022448"/>
    </source>
</evidence>
<keyword evidence="14" id="KW-1185">Reference proteome</keyword>
<proteinExistence type="predicted"/>
<feature type="transmembrane region" description="Helical" evidence="11">
    <location>
        <begin position="380"/>
        <end position="403"/>
    </location>
</feature>
<dbReference type="GO" id="GO:1902600">
    <property type="term" value="P:proton transmembrane transport"/>
    <property type="evidence" value="ECO:0007669"/>
    <property type="project" value="InterPro"/>
</dbReference>
<dbReference type="OrthoDB" id="1288932at2759"/>
<keyword evidence="2" id="KW-0813">Transport</keyword>
<keyword evidence="8 11" id="KW-0472">Membrane</keyword>
<organism evidence="13 14">
    <name type="scientific">Periconia macrospinosa</name>
    <dbReference type="NCBI Taxonomy" id="97972"/>
    <lineage>
        <taxon>Eukaryota</taxon>
        <taxon>Fungi</taxon>
        <taxon>Dikarya</taxon>
        <taxon>Ascomycota</taxon>
        <taxon>Pezizomycotina</taxon>
        <taxon>Dothideomycetes</taxon>
        <taxon>Pleosporomycetidae</taxon>
        <taxon>Pleosporales</taxon>
        <taxon>Massarineae</taxon>
        <taxon>Periconiaceae</taxon>
        <taxon>Periconia</taxon>
    </lineage>
</organism>
<sequence length="582" mass="62387">MAEDAETVQPSLPYHEPSIATILVQSSFLLLLNLINALFDRLLYCGLLGQVLVGIAWGTPGAKFLSIQVEQVVVQLGYIGLIMLVYEGGLSTSFPSLKANLLLSSAVAFTGIALPIALSYTLQGLLHATPLQAFAAGAALCSTSLGTTFTVLASSGLSQTRLGVVLSSAAMMDDVVGLIMVQVISNLGGDNGDITAVTILRPVLVSLAFAIMIPLSCRYIVQPLTVGLNSYRKASPDIMVSRLLTLHRTALTIHTLLLAGLVAASSYAGTSNLFAAYIAGAVVSWWDSEVPHPPEHMAAVRQDREGTSTNDEPRPQKQEPKESPPIAPQTTASIHSASATTGPAVYQRYYHEAVSKILQPLFFASIGFSIPITRMFQGAIVWRGILYTVLMMLAKMACGLWLVRWSFPFEKLQHLLSRSKPRMRLPSIYHFWQKHNPTARHETSRATTPVPHDNGAELTLDNAAAQPEAVPSQHGQEQTPHTCLAPKPVSLQPALILGCAMVARGEIGFLISAIAESNGVFSGPRGTPSSSESEMFLVVTWAIVLCTIVGPLGVGLVVRRVKKLQETRDGDGRNVLGVWGVG</sequence>
<dbReference type="GO" id="GO:0015297">
    <property type="term" value="F:antiporter activity"/>
    <property type="evidence" value="ECO:0007669"/>
    <property type="project" value="UniProtKB-KW"/>
</dbReference>
<dbReference type="AlphaFoldDB" id="A0A2V1DZJ4"/>
<feature type="domain" description="Cation/H+ exchanger transmembrane" evidence="12">
    <location>
        <begin position="35"/>
        <end position="287"/>
    </location>
</feature>
<dbReference type="EMBL" id="KZ805331">
    <property type="protein sequence ID" value="PVI03426.1"/>
    <property type="molecule type" value="Genomic_DNA"/>
</dbReference>
<dbReference type="Proteomes" id="UP000244855">
    <property type="component" value="Unassembled WGS sequence"/>
</dbReference>
<feature type="compositionally biased region" description="Basic and acidic residues" evidence="10">
    <location>
        <begin position="301"/>
        <end position="322"/>
    </location>
</feature>
<evidence type="ECO:0000256" key="8">
    <source>
        <dbReference type="ARBA" id="ARBA00023136"/>
    </source>
</evidence>
<dbReference type="Gene3D" id="1.20.1530.20">
    <property type="match status" value="3"/>
</dbReference>
<dbReference type="Pfam" id="PF00999">
    <property type="entry name" value="Na_H_Exchanger"/>
    <property type="match status" value="1"/>
</dbReference>
<dbReference type="GO" id="GO:0006814">
    <property type="term" value="P:sodium ion transport"/>
    <property type="evidence" value="ECO:0007669"/>
    <property type="project" value="UniProtKB-KW"/>
</dbReference>
<gene>
    <name evidence="13" type="ORF">DM02DRAFT_625818</name>
</gene>
<name>A0A2V1DZJ4_9PLEO</name>
<keyword evidence="7" id="KW-0406">Ion transport</keyword>
<dbReference type="InterPro" id="IPR006153">
    <property type="entry name" value="Cation/H_exchanger_TM"/>
</dbReference>
<evidence type="ECO:0000256" key="11">
    <source>
        <dbReference type="SAM" id="Phobius"/>
    </source>
</evidence>
<evidence type="ECO:0000313" key="13">
    <source>
        <dbReference type="EMBL" id="PVI03426.1"/>
    </source>
</evidence>
<evidence type="ECO:0000256" key="1">
    <source>
        <dbReference type="ARBA" id="ARBA00004141"/>
    </source>
</evidence>
<evidence type="ECO:0000256" key="9">
    <source>
        <dbReference type="ARBA" id="ARBA00023201"/>
    </source>
</evidence>
<evidence type="ECO:0000256" key="3">
    <source>
        <dbReference type="ARBA" id="ARBA00022449"/>
    </source>
</evidence>
<keyword evidence="6" id="KW-0915">Sodium</keyword>
<keyword evidence="4 11" id="KW-0812">Transmembrane</keyword>
<evidence type="ECO:0000256" key="6">
    <source>
        <dbReference type="ARBA" id="ARBA00023053"/>
    </source>
</evidence>
<dbReference type="PANTHER" id="PTHR43562">
    <property type="entry name" value="NAPA-TYPE SODIUM/HYDROGEN ANTIPORTER"/>
    <property type="match status" value="1"/>
</dbReference>
<dbReference type="GO" id="GO:0016020">
    <property type="term" value="C:membrane"/>
    <property type="evidence" value="ECO:0007669"/>
    <property type="project" value="UniProtKB-SubCell"/>
</dbReference>
<feature type="transmembrane region" description="Helical" evidence="11">
    <location>
        <begin position="199"/>
        <end position="221"/>
    </location>
</feature>
<comment type="subcellular location">
    <subcellularLocation>
        <location evidence="1">Membrane</location>
        <topology evidence="1">Multi-pass membrane protein</topology>
    </subcellularLocation>
</comment>
<evidence type="ECO:0000313" key="14">
    <source>
        <dbReference type="Proteomes" id="UP000244855"/>
    </source>
</evidence>
<evidence type="ECO:0000256" key="7">
    <source>
        <dbReference type="ARBA" id="ARBA00023065"/>
    </source>
</evidence>
<dbReference type="InterPro" id="IPR038770">
    <property type="entry name" value="Na+/solute_symporter_sf"/>
</dbReference>
<feature type="transmembrane region" description="Helical" evidence="11">
    <location>
        <begin position="133"/>
        <end position="152"/>
    </location>
</feature>
<feature type="transmembrane region" description="Helical" evidence="11">
    <location>
        <begin position="357"/>
        <end position="374"/>
    </location>
</feature>
<evidence type="ECO:0000256" key="5">
    <source>
        <dbReference type="ARBA" id="ARBA00022989"/>
    </source>
</evidence>
<feature type="transmembrane region" description="Helical" evidence="11">
    <location>
        <begin position="42"/>
        <end position="60"/>
    </location>
</feature>
<evidence type="ECO:0000259" key="12">
    <source>
        <dbReference type="Pfam" id="PF00999"/>
    </source>
</evidence>
<feature type="transmembrane region" description="Helical" evidence="11">
    <location>
        <begin position="18"/>
        <end position="35"/>
    </location>
</feature>
<feature type="transmembrane region" description="Helical" evidence="11">
    <location>
        <begin position="535"/>
        <end position="558"/>
    </location>
</feature>
<evidence type="ECO:0000256" key="10">
    <source>
        <dbReference type="SAM" id="MobiDB-lite"/>
    </source>
</evidence>
<keyword evidence="3" id="KW-0050">Antiport</keyword>
<dbReference type="PANTHER" id="PTHR43562:SF3">
    <property type="entry name" value="SODIUM ION_PROTON EXCHANGER (EUROFUNG)"/>
    <property type="match status" value="1"/>
</dbReference>
<protein>
    <submittedName>
        <fullName evidence="13">Sodium/hydrogen exchanger</fullName>
    </submittedName>
</protein>
<accession>A0A2V1DZJ4</accession>
<feature type="transmembrane region" description="Helical" evidence="11">
    <location>
        <begin position="164"/>
        <end position="187"/>
    </location>
</feature>
<evidence type="ECO:0000256" key="4">
    <source>
        <dbReference type="ARBA" id="ARBA00022692"/>
    </source>
</evidence>
<feature type="transmembrane region" description="Helical" evidence="11">
    <location>
        <begin position="72"/>
        <end position="89"/>
    </location>
</feature>
<keyword evidence="9" id="KW-0739">Sodium transport</keyword>
<feature type="region of interest" description="Disordered" evidence="10">
    <location>
        <begin position="301"/>
        <end position="333"/>
    </location>
</feature>
<reference evidence="13 14" key="1">
    <citation type="journal article" date="2018" name="Sci. Rep.">
        <title>Comparative genomics provides insights into the lifestyle and reveals functional heterogeneity of dark septate endophytic fungi.</title>
        <authorList>
            <person name="Knapp D.G."/>
            <person name="Nemeth J.B."/>
            <person name="Barry K."/>
            <person name="Hainaut M."/>
            <person name="Henrissat B."/>
            <person name="Johnson J."/>
            <person name="Kuo A."/>
            <person name="Lim J.H.P."/>
            <person name="Lipzen A."/>
            <person name="Nolan M."/>
            <person name="Ohm R.A."/>
            <person name="Tamas L."/>
            <person name="Grigoriev I.V."/>
            <person name="Spatafora J.W."/>
            <person name="Nagy L.G."/>
            <person name="Kovacs G.M."/>
        </authorList>
    </citation>
    <scope>NUCLEOTIDE SEQUENCE [LARGE SCALE GENOMIC DNA]</scope>
    <source>
        <strain evidence="13 14">DSE2036</strain>
    </source>
</reference>